<evidence type="ECO:0000256" key="4">
    <source>
        <dbReference type="ARBA" id="ARBA00022679"/>
    </source>
</evidence>
<comment type="similarity">
    <text evidence="2 9">Belongs to the beta sliding clamp family.</text>
</comment>
<dbReference type="Pfam" id="PF00712">
    <property type="entry name" value="DNA_pol3_beta"/>
    <property type="match status" value="1"/>
</dbReference>
<dbReference type="InterPro" id="IPR046938">
    <property type="entry name" value="DNA_clamp_sf"/>
</dbReference>
<dbReference type="InterPro" id="IPR001001">
    <property type="entry name" value="DNA_polIII_beta"/>
</dbReference>
<dbReference type="NCBIfam" id="TIGR00663">
    <property type="entry name" value="dnan"/>
    <property type="match status" value="1"/>
</dbReference>
<dbReference type="SMART" id="SM00480">
    <property type="entry name" value="POL3Bc"/>
    <property type="match status" value="1"/>
</dbReference>
<organism evidence="13">
    <name type="scientific">uncultured Rubrobacteraceae bacterium</name>
    <dbReference type="NCBI Taxonomy" id="349277"/>
    <lineage>
        <taxon>Bacteria</taxon>
        <taxon>Bacillati</taxon>
        <taxon>Actinomycetota</taxon>
        <taxon>Rubrobacteria</taxon>
        <taxon>Rubrobacterales</taxon>
        <taxon>Rubrobacteraceae</taxon>
        <taxon>environmental samples</taxon>
    </lineage>
</organism>
<evidence type="ECO:0000256" key="9">
    <source>
        <dbReference type="PIRNR" id="PIRNR000804"/>
    </source>
</evidence>
<evidence type="ECO:0000259" key="12">
    <source>
        <dbReference type="Pfam" id="PF02768"/>
    </source>
</evidence>
<evidence type="ECO:0000256" key="2">
    <source>
        <dbReference type="ARBA" id="ARBA00010752"/>
    </source>
</evidence>
<dbReference type="AlphaFoldDB" id="A0A6J4TQ09"/>
<evidence type="ECO:0000259" key="10">
    <source>
        <dbReference type="Pfam" id="PF00712"/>
    </source>
</evidence>
<sequence length="419" mass="43643">MKIRSTSGMLSGLLEMVARAVSARSPIQLLSAILFEADEDANLLTMKATDMEISVSLTADTPVEQGGRVAIPAKPLLQYAKSLPEGEAELETDESGRGATLSSGGSSVYLNCYAPDDFPTLPVFPESSGGEEADSDAPEAAAFSVDAAAFSEAASKVLQFASKDEGRPVLTGVLVAFSEGSATLAATDSYRLGLNRQKLDGAVEGTPTAILPARALKEAVRLASLAGEDGRIEVAVTENQAMFRAGEAGLTLATRLIDGNYPEYGRLLPHGFEETFSVKRDDLLTAIGRARIVAGKQTPPPPLKLAFSHEEGTLGGGEVAISLAADTGAATEVLSADVPEGKTFDICFNPHYLAEAVSSISDDTVALRLNEPLKPAVLRPAAELAAEATNGSAGADPEGSPHGYLHLIMPMRDQSQNGS</sequence>
<dbReference type="PANTHER" id="PTHR30478">
    <property type="entry name" value="DNA POLYMERASE III SUBUNIT BETA"/>
    <property type="match status" value="1"/>
</dbReference>
<comment type="function">
    <text evidence="9">Confers DNA tethering and processivity to DNA polymerases and other proteins. Acts as a clamp, forming a ring around DNA (a reaction catalyzed by the clamp-loading complex) which diffuses in an ATP-independent manner freely and bidirectionally along dsDNA. Initially characterized for its ability to contact the catalytic subunit of DNA polymerase III (Pol III), a complex, multichain enzyme responsible for most of the replicative synthesis in bacteria; Pol III exhibits 3'-5' exonuclease proofreading activity. The beta chain is required for initiation of replication as well as for processivity of DNA replication.</text>
</comment>
<keyword evidence="4 9" id="KW-0808">Transferase</keyword>
<feature type="domain" description="DNA polymerase III beta sliding clamp C-terminal" evidence="12">
    <location>
        <begin position="266"/>
        <end position="384"/>
    </location>
</feature>
<keyword evidence="6 9" id="KW-0235">DNA replication</keyword>
<evidence type="ECO:0000256" key="3">
    <source>
        <dbReference type="ARBA" id="ARBA00022490"/>
    </source>
</evidence>
<dbReference type="GO" id="GO:0003887">
    <property type="term" value="F:DNA-directed DNA polymerase activity"/>
    <property type="evidence" value="ECO:0007669"/>
    <property type="project" value="UniProtKB-UniRule"/>
</dbReference>
<dbReference type="EMBL" id="CADCVM010000468">
    <property type="protein sequence ID" value="CAA9529594.1"/>
    <property type="molecule type" value="Genomic_DNA"/>
</dbReference>
<evidence type="ECO:0000256" key="7">
    <source>
        <dbReference type="ARBA" id="ARBA00022932"/>
    </source>
</evidence>
<protein>
    <recommendedName>
        <fullName evidence="9">Beta sliding clamp</fullName>
    </recommendedName>
</protein>
<gene>
    <name evidence="13" type="ORF">AVDCRST_MAG05-4289</name>
</gene>
<evidence type="ECO:0000256" key="6">
    <source>
        <dbReference type="ARBA" id="ARBA00022705"/>
    </source>
</evidence>
<dbReference type="InterPro" id="IPR022634">
    <property type="entry name" value="DNA_polIII_beta_N"/>
</dbReference>
<keyword evidence="7 9" id="KW-0239">DNA-directed DNA polymerase</keyword>
<dbReference type="GO" id="GO:0005737">
    <property type="term" value="C:cytoplasm"/>
    <property type="evidence" value="ECO:0007669"/>
    <property type="project" value="UniProtKB-SubCell"/>
</dbReference>
<dbReference type="GO" id="GO:0006271">
    <property type="term" value="P:DNA strand elongation involved in DNA replication"/>
    <property type="evidence" value="ECO:0007669"/>
    <property type="project" value="TreeGrafter"/>
</dbReference>
<name>A0A6J4TQ09_9ACTN</name>
<dbReference type="Pfam" id="PF02767">
    <property type="entry name" value="DNA_pol3_beta_2"/>
    <property type="match status" value="1"/>
</dbReference>
<dbReference type="SUPFAM" id="SSF55979">
    <property type="entry name" value="DNA clamp"/>
    <property type="match status" value="3"/>
</dbReference>
<dbReference type="PANTHER" id="PTHR30478:SF0">
    <property type="entry name" value="BETA SLIDING CLAMP"/>
    <property type="match status" value="1"/>
</dbReference>
<evidence type="ECO:0000259" key="11">
    <source>
        <dbReference type="Pfam" id="PF02767"/>
    </source>
</evidence>
<dbReference type="CDD" id="cd00140">
    <property type="entry name" value="beta_clamp"/>
    <property type="match status" value="1"/>
</dbReference>
<evidence type="ECO:0000256" key="5">
    <source>
        <dbReference type="ARBA" id="ARBA00022695"/>
    </source>
</evidence>
<feature type="domain" description="DNA polymerase III beta sliding clamp N-terminal" evidence="10">
    <location>
        <begin position="13"/>
        <end position="122"/>
    </location>
</feature>
<dbReference type="Pfam" id="PF02768">
    <property type="entry name" value="DNA_pol3_beta_3"/>
    <property type="match status" value="1"/>
</dbReference>
<keyword evidence="8" id="KW-0238">DNA-binding</keyword>
<feature type="domain" description="DNA polymerase III beta sliding clamp central" evidence="11">
    <location>
        <begin position="147"/>
        <end position="263"/>
    </location>
</feature>
<dbReference type="Gene3D" id="3.10.150.10">
    <property type="entry name" value="DNA Polymerase III, subunit A, domain 2"/>
    <property type="match status" value="3"/>
</dbReference>
<dbReference type="GO" id="GO:0008408">
    <property type="term" value="F:3'-5' exonuclease activity"/>
    <property type="evidence" value="ECO:0007669"/>
    <property type="project" value="InterPro"/>
</dbReference>
<comment type="subunit">
    <text evidence="9">Forms a ring-shaped head-to-tail homodimer around DNA.</text>
</comment>
<dbReference type="PIRSF" id="PIRSF000804">
    <property type="entry name" value="DNA_pol_III_b"/>
    <property type="match status" value="1"/>
</dbReference>
<dbReference type="InterPro" id="IPR022637">
    <property type="entry name" value="DNA_polIII_beta_cen"/>
</dbReference>
<evidence type="ECO:0000256" key="1">
    <source>
        <dbReference type="ARBA" id="ARBA00004496"/>
    </source>
</evidence>
<dbReference type="GO" id="GO:0003677">
    <property type="term" value="F:DNA binding"/>
    <property type="evidence" value="ECO:0007669"/>
    <property type="project" value="UniProtKB-UniRule"/>
</dbReference>
<reference evidence="13" key="1">
    <citation type="submission" date="2020-02" db="EMBL/GenBank/DDBJ databases">
        <authorList>
            <person name="Meier V. D."/>
        </authorList>
    </citation>
    <scope>NUCLEOTIDE SEQUENCE</scope>
    <source>
        <strain evidence="13">AVDCRST_MAG05</strain>
    </source>
</reference>
<proteinExistence type="inferred from homology"/>
<keyword evidence="5 9" id="KW-0548">Nucleotidyltransferase</keyword>
<dbReference type="InterPro" id="IPR022635">
    <property type="entry name" value="DNA_polIII_beta_C"/>
</dbReference>
<accession>A0A6J4TQ09</accession>
<evidence type="ECO:0000313" key="13">
    <source>
        <dbReference type="EMBL" id="CAA9529594.1"/>
    </source>
</evidence>
<comment type="subcellular location">
    <subcellularLocation>
        <location evidence="1 9">Cytoplasm</location>
    </subcellularLocation>
</comment>
<dbReference type="GO" id="GO:0009360">
    <property type="term" value="C:DNA polymerase III complex"/>
    <property type="evidence" value="ECO:0007669"/>
    <property type="project" value="InterPro"/>
</dbReference>
<keyword evidence="3 9" id="KW-0963">Cytoplasm</keyword>
<evidence type="ECO:0000256" key="8">
    <source>
        <dbReference type="ARBA" id="ARBA00023125"/>
    </source>
</evidence>